<gene>
    <name evidence="2" type="ORF">ARMGADRAFT_1022990</name>
</gene>
<name>A0A2H3EZC2_ARMGA</name>
<reference evidence="3" key="1">
    <citation type="journal article" date="2017" name="Nat. Ecol. Evol.">
        <title>Genome expansion and lineage-specific genetic innovations in the forest pathogenic fungi Armillaria.</title>
        <authorList>
            <person name="Sipos G."/>
            <person name="Prasanna A.N."/>
            <person name="Walter M.C."/>
            <person name="O'Connor E."/>
            <person name="Balint B."/>
            <person name="Krizsan K."/>
            <person name="Kiss B."/>
            <person name="Hess J."/>
            <person name="Varga T."/>
            <person name="Slot J."/>
            <person name="Riley R."/>
            <person name="Boka B."/>
            <person name="Rigling D."/>
            <person name="Barry K."/>
            <person name="Lee J."/>
            <person name="Mihaltcheva S."/>
            <person name="LaButti K."/>
            <person name="Lipzen A."/>
            <person name="Waldron R."/>
            <person name="Moloney N.M."/>
            <person name="Sperisen C."/>
            <person name="Kredics L."/>
            <person name="Vagvoelgyi C."/>
            <person name="Patrignani A."/>
            <person name="Fitzpatrick D."/>
            <person name="Nagy I."/>
            <person name="Doyle S."/>
            <person name="Anderson J.B."/>
            <person name="Grigoriev I.V."/>
            <person name="Gueldener U."/>
            <person name="Muensterkoetter M."/>
            <person name="Nagy L.G."/>
        </authorList>
    </citation>
    <scope>NUCLEOTIDE SEQUENCE [LARGE SCALE GENOMIC DNA]</scope>
    <source>
        <strain evidence="3">Ar21-2</strain>
    </source>
</reference>
<feature type="region of interest" description="Disordered" evidence="1">
    <location>
        <begin position="118"/>
        <end position="195"/>
    </location>
</feature>
<dbReference type="Proteomes" id="UP000217790">
    <property type="component" value="Unassembled WGS sequence"/>
</dbReference>
<feature type="region of interest" description="Disordered" evidence="1">
    <location>
        <begin position="26"/>
        <end position="97"/>
    </location>
</feature>
<feature type="region of interest" description="Disordered" evidence="1">
    <location>
        <begin position="1"/>
        <end position="20"/>
    </location>
</feature>
<evidence type="ECO:0000313" key="2">
    <source>
        <dbReference type="EMBL" id="PBL04624.1"/>
    </source>
</evidence>
<feature type="compositionally biased region" description="Basic and acidic residues" evidence="1">
    <location>
        <begin position="163"/>
        <end position="195"/>
    </location>
</feature>
<evidence type="ECO:0000313" key="3">
    <source>
        <dbReference type="Proteomes" id="UP000217790"/>
    </source>
</evidence>
<sequence length="195" mass="21178">MTMKESSGAEQRGYLLVDRLNDDPSADVALVSSQSDVAGTQDTDSPSPPASSPLGPTPAPDDQWETNNCLHRADAKPKTSANGIPPTLSIESSSCAAHRGHQAKDRWLEAASDKLMPPIYGHEGHIDRKPIPAPPTHQHGAPNVSGFSQMLQHPRHNKPFKSHGAELRSRRFREGGRVRASKVKDDSSIQRNSEE</sequence>
<accession>A0A2H3EZC2</accession>
<feature type="compositionally biased region" description="Pro residues" evidence="1">
    <location>
        <begin position="46"/>
        <end position="59"/>
    </location>
</feature>
<organism evidence="2 3">
    <name type="scientific">Armillaria gallica</name>
    <name type="common">Bulbous honey fungus</name>
    <name type="synonym">Armillaria bulbosa</name>
    <dbReference type="NCBI Taxonomy" id="47427"/>
    <lineage>
        <taxon>Eukaryota</taxon>
        <taxon>Fungi</taxon>
        <taxon>Dikarya</taxon>
        <taxon>Basidiomycota</taxon>
        <taxon>Agaricomycotina</taxon>
        <taxon>Agaricomycetes</taxon>
        <taxon>Agaricomycetidae</taxon>
        <taxon>Agaricales</taxon>
        <taxon>Marasmiineae</taxon>
        <taxon>Physalacriaceae</taxon>
        <taxon>Armillaria</taxon>
    </lineage>
</organism>
<feature type="compositionally biased region" description="Polar residues" evidence="1">
    <location>
        <begin position="31"/>
        <end position="44"/>
    </location>
</feature>
<dbReference type="EMBL" id="KZ293644">
    <property type="protein sequence ID" value="PBL04624.1"/>
    <property type="molecule type" value="Genomic_DNA"/>
</dbReference>
<evidence type="ECO:0000256" key="1">
    <source>
        <dbReference type="SAM" id="MobiDB-lite"/>
    </source>
</evidence>
<proteinExistence type="predicted"/>
<keyword evidence="3" id="KW-1185">Reference proteome</keyword>
<protein>
    <submittedName>
        <fullName evidence="2">Uncharacterized protein</fullName>
    </submittedName>
</protein>
<dbReference type="AlphaFoldDB" id="A0A2H3EZC2"/>
<dbReference type="InParanoid" id="A0A2H3EZC2"/>